<dbReference type="EMBL" id="PTIZ01000015">
    <property type="protein sequence ID" value="PPK72986.1"/>
    <property type="molecule type" value="Genomic_DNA"/>
</dbReference>
<dbReference type="Pfam" id="PF05532">
    <property type="entry name" value="CsbD"/>
    <property type="match status" value="1"/>
</dbReference>
<evidence type="ECO:0000256" key="2">
    <source>
        <dbReference type="SAM" id="SignalP"/>
    </source>
</evidence>
<feature type="domain" description="CsbD-like" evidence="3">
    <location>
        <begin position="38"/>
        <end position="90"/>
    </location>
</feature>
<dbReference type="InterPro" id="IPR036629">
    <property type="entry name" value="YjbJ_sf"/>
</dbReference>
<feature type="chain" id="PRO_5015758223" evidence="2">
    <location>
        <begin position="27"/>
        <end position="92"/>
    </location>
</feature>
<organism evidence="4 5">
    <name type="scientific">Methylobacter tundripaludum</name>
    <dbReference type="NCBI Taxonomy" id="173365"/>
    <lineage>
        <taxon>Bacteria</taxon>
        <taxon>Pseudomonadati</taxon>
        <taxon>Pseudomonadota</taxon>
        <taxon>Gammaproteobacteria</taxon>
        <taxon>Methylococcales</taxon>
        <taxon>Methylococcaceae</taxon>
        <taxon>Methylobacter</taxon>
    </lineage>
</organism>
<dbReference type="InterPro" id="IPR008462">
    <property type="entry name" value="CsbD"/>
</dbReference>
<dbReference type="AlphaFoldDB" id="A0A2S6H6G4"/>
<evidence type="ECO:0000259" key="3">
    <source>
        <dbReference type="Pfam" id="PF05532"/>
    </source>
</evidence>
<dbReference type="Proteomes" id="UP000240010">
    <property type="component" value="Unassembled WGS sequence"/>
</dbReference>
<reference evidence="4 5" key="1">
    <citation type="submission" date="2018-02" db="EMBL/GenBank/DDBJ databases">
        <title>Subsurface microbial communities from deep shales in Ohio and West Virginia, USA.</title>
        <authorList>
            <person name="Wrighton K."/>
        </authorList>
    </citation>
    <scope>NUCLEOTIDE SEQUENCE [LARGE SCALE GENOMIC DNA]</scope>
    <source>
        <strain evidence="4 5">OWC-DMM</strain>
    </source>
</reference>
<feature type="signal peptide" evidence="2">
    <location>
        <begin position="1"/>
        <end position="26"/>
    </location>
</feature>
<dbReference type="SUPFAM" id="SSF69047">
    <property type="entry name" value="Hypothetical protein YjbJ"/>
    <property type="match status" value="1"/>
</dbReference>
<gene>
    <name evidence="4" type="ORF">B0F87_11532</name>
</gene>
<name>A0A2S6H6G4_9GAMM</name>
<comment type="caution">
    <text evidence="4">The sequence shown here is derived from an EMBL/GenBank/DDBJ whole genome shotgun (WGS) entry which is preliminary data.</text>
</comment>
<dbReference type="RefSeq" id="WP_258076154.1">
    <property type="nucleotide sequence ID" value="NZ_PTIZ01000015.1"/>
</dbReference>
<evidence type="ECO:0000256" key="1">
    <source>
        <dbReference type="ARBA" id="ARBA00009129"/>
    </source>
</evidence>
<keyword evidence="2" id="KW-0732">Signal</keyword>
<protein>
    <submittedName>
        <fullName evidence="4">Uncharacterized protein YjbJ (UPF0337 family)</fullName>
    </submittedName>
</protein>
<evidence type="ECO:0000313" key="4">
    <source>
        <dbReference type="EMBL" id="PPK72986.1"/>
    </source>
</evidence>
<dbReference type="Gene3D" id="1.10.1470.10">
    <property type="entry name" value="YjbJ"/>
    <property type="match status" value="1"/>
</dbReference>
<proteinExistence type="inferred from homology"/>
<comment type="similarity">
    <text evidence="1">Belongs to the UPF0337 (CsbD) family.</text>
</comment>
<sequence length="92" mass="10086">MKLTNMKSTGLLTAIFLTFCSFGAYAEESKIKTNVNEDQVKGRVEEGKGKVKEITGKVLDDKGMEIEGNVQKNLGKAQAGYGDLKKDIKDNK</sequence>
<evidence type="ECO:0000313" key="5">
    <source>
        <dbReference type="Proteomes" id="UP000240010"/>
    </source>
</evidence>
<accession>A0A2S6H6G4</accession>